<feature type="compositionally biased region" description="Low complexity" evidence="1">
    <location>
        <begin position="34"/>
        <end position="50"/>
    </location>
</feature>
<accession>A0A167GHQ1</accession>
<dbReference type="EMBL" id="KV417338">
    <property type="protein sequence ID" value="KZO90568.1"/>
    <property type="molecule type" value="Genomic_DNA"/>
</dbReference>
<reference evidence="2 3" key="1">
    <citation type="journal article" date="2016" name="Mol. Biol. Evol.">
        <title>Comparative Genomics of Early-Diverging Mushroom-Forming Fungi Provides Insights into the Origins of Lignocellulose Decay Capabilities.</title>
        <authorList>
            <person name="Nagy L.G."/>
            <person name="Riley R."/>
            <person name="Tritt A."/>
            <person name="Adam C."/>
            <person name="Daum C."/>
            <person name="Floudas D."/>
            <person name="Sun H."/>
            <person name="Yadav J.S."/>
            <person name="Pangilinan J."/>
            <person name="Larsson K.H."/>
            <person name="Matsuura K."/>
            <person name="Barry K."/>
            <person name="Labutti K."/>
            <person name="Kuo R."/>
            <person name="Ohm R.A."/>
            <person name="Bhattacharya S.S."/>
            <person name="Shirouzu T."/>
            <person name="Yoshinaga Y."/>
            <person name="Martin F.M."/>
            <person name="Grigoriev I.V."/>
            <person name="Hibbett D.S."/>
        </authorList>
    </citation>
    <scope>NUCLEOTIDE SEQUENCE [LARGE SCALE GENOMIC DNA]</scope>
    <source>
        <strain evidence="2 3">TUFC12733</strain>
    </source>
</reference>
<evidence type="ECO:0000313" key="2">
    <source>
        <dbReference type="EMBL" id="KZO90568.1"/>
    </source>
</evidence>
<proteinExistence type="predicted"/>
<feature type="region of interest" description="Disordered" evidence="1">
    <location>
        <begin position="34"/>
        <end position="60"/>
    </location>
</feature>
<name>A0A167GHQ1_CALVF</name>
<dbReference type="Proteomes" id="UP000076738">
    <property type="component" value="Unassembled WGS sequence"/>
</dbReference>
<gene>
    <name evidence="2" type="ORF">CALVIDRAFT_568910</name>
</gene>
<organism evidence="2 3">
    <name type="scientific">Calocera viscosa (strain TUFC12733)</name>
    <dbReference type="NCBI Taxonomy" id="1330018"/>
    <lineage>
        <taxon>Eukaryota</taxon>
        <taxon>Fungi</taxon>
        <taxon>Dikarya</taxon>
        <taxon>Basidiomycota</taxon>
        <taxon>Agaricomycotina</taxon>
        <taxon>Dacrymycetes</taxon>
        <taxon>Dacrymycetales</taxon>
        <taxon>Dacrymycetaceae</taxon>
        <taxon>Calocera</taxon>
    </lineage>
</organism>
<sequence length="157" mass="16914">MLASTPTPSERPTTRVDKYVNSLQAAMRLGAARSLASSLSSSAPKPSALKTEQDTRSRADAQAVNWTSLKPKIHDVIDLCDDHDDEGDLIIVTPAVPPQRTPPKMATAVVHHSEYTPSLKVYLTLLKTSPVLPVLGRMPPKVATPEAHHSADNRHGA</sequence>
<protein>
    <submittedName>
        <fullName evidence="2">Uncharacterized protein</fullName>
    </submittedName>
</protein>
<evidence type="ECO:0000313" key="3">
    <source>
        <dbReference type="Proteomes" id="UP000076738"/>
    </source>
</evidence>
<dbReference type="AlphaFoldDB" id="A0A167GHQ1"/>
<evidence type="ECO:0000256" key="1">
    <source>
        <dbReference type="SAM" id="MobiDB-lite"/>
    </source>
</evidence>
<keyword evidence="3" id="KW-1185">Reference proteome</keyword>